<organism evidence="4 6">
    <name type="scientific">Sphingosinicella microcystinivorans</name>
    <dbReference type="NCBI Taxonomy" id="335406"/>
    <lineage>
        <taxon>Bacteria</taxon>
        <taxon>Pseudomonadati</taxon>
        <taxon>Pseudomonadota</taxon>
        <taxon>Alphaproteobacteria</taxon>
        <taxon>Sphingomonadales</taxon>
        <taxon>Sphingosinicellaceae</taxon>
        <taxon>Sphingosinicella</taxon>
    </lineage>
</organism>
<feature type="domain" description="Aldehyde dehydrogenase" evidence="3">
    <location>
        <begin position="10"/>
        <end position="457"/>
    </location>
</feature>
<dbReference type="Proteomes" id="UP000275727">
    <property type="component" value="Chromosome"/>
</dbReference>
<dbReference type="AlphaFoldDB" id="A0AAD1D8F0"/>
<evidence type="ECO:0000256" key="1">
    <source>
        <dbReference type="ARBA" id="ARBA00009986"/>
    </source>
</evidence>
<reference evidence="5 7" key="2">
    <citation type="submission" date="2018-10" db="EMBL/GenBank/DDBJ databases">
        <title>Genomic Encyclopedia of Type Strains, Phase IV (KMG-IV): sequencing the most valuable type-strain genomes for metagenomic binning, comparative biology and taxonomic classification.</title>
        <authorList>
            <person name="Goeker M."/>
        </authorList>
    </citation>
    <scope>NUCLEOTIDE SEQUENCE [LARGE SCALE GENOMIC DNA]</scope>
    <source>
        <strain evidence="5 7">DSM 19791</strain>
    </source>
</reference>
<evidence type="ECO:0000313" key="6">
    <source>
        <dbReference type="Proteomes" id="UP000275727"/>
    </source>
</evidence>
<evidence type="ECO:0000256" key="2">
    <source>
        <dbReference type="ARBA" id="ARBA00023002"/>
    </source>
</evidence>
<name>A0AAD1D8F0_SPHMI</name>
<dbReference type="KEGG" id="smic:SmB9_32730"/>
<dbReference type="Pfam" id="PF00171">
    <property type="entry name" value="Aldedh"/>
    <property type="match status" value="1"/>
</dbReference>
<dbReference type="Proteomes" id="UP000276029">
    <property type="component" value="Unassembled WGS sequence"/>
</dbReference>
<evidence type="ECO:0000313" key="7">
    <source>
        <dbReference type="Proteomes" id="UP000276029"/>
    </source>
</evidence>
<dbReference type="InterPro" id="IPR016162">
    <property type="entry name" value="Ald_DH_N"/>
</dbReference>
<sequence length="463" mass="47826">MVSVLAVDDMLTVLNPDDGSVVGEVPLSSAADAERALSAGMAALRRPLLPAHERARILNDVADRVARDQEAHAVLIATEGVKTIHEARGEALRAAETLRLSAQEAKRLAGGTVAMDQAPSGAGRTGWWVCRPAGLVVAITPYNDPLNLVAHKLGPAFAVGAPVILKPHPQTPYSALRLVEHFHAAGAPADMIQILIGGGDLGDRLVVDSRPRVISFTGGRQAGGAIARRAGIKRLALELGGVGTVAVAADADLDRAAACIHSGAFWAAGQNCVHAQRIIVDDRMAGPLTERLIALTKAMSLGPKLDDATDMGPMVDKAAATRVAAAIADARQAGARLLIGGEAHGTHVQPTWLAGLSTDHPLMTHEIFGPVATLETVPDDAALLDRLGGAADAIHAGLFTGSLGLTMAAHERVNAAALIVNDSTDFRIDAMPFGGIGAAGLGREGVADAVSELTEKKLMVLRA</sequence>
<proteinExistence type="inferred from homology"/>
<comment type="similarity">
    <text evidence="1">Belongs to the aldehyde dehydrogenase family.</text>
</comment>
<keyword evidence="7" id="KW-1185">Reference proteome</keyword>
<dbReference type="InterPro" id="IPR015590">
    <property type="entry name" value="Aldehyde_DH_dom"/>
</dbReference>
<evidence type="ECO:0000313" key="4">
    <source>
        <dbReference type="EMBL" id="BBE35615.1"/>
    </source>
</evidence>
<dbReference type="InterPro" id="IPR016163">
    <property type="entry name" value="Ald_DH_C"/>
</dbReference>
<gene>
    <name evidence="5" type="ORF">DFR51_3043</name>
    <name evidence="4" type="ORF">SmB9_32730</name>
</gene>
<reference evidence="4 6" key="1">
    <citation type="submission" date="2018-06" db="EMBL/GenBank/DDBJ databases">
        <title>Complete Genome Sequence of the Microcystin-Degrading Bacterium Sphingosinicella microcystinivorans Strain B-9.</title>
        <authorList>
            <person name="Jin H."/>
            <person name="Nishizawa T."/>
            <person name="Guo Y."/>
            <person name="Nishizawa A."/>
            <person name="Park H."/>
            <person name="Kato H."/>
            <person name="Tsuji K."/>
            <person name="Harada K."/>
        </authorList>
    </citation>
    <scope>NUCLEOTIDE SEQUENCE [LARGE SCALE GENOMIC DNA]</scope>
    <source>
        <strain evidence="4 6">B9</strain>
    </source>
</reference>
<protein>
    <submittedName>
        <fullName evidence="4">Aldehyde-dehydrogenase-like protein y4uC</fullName>
    </submittedName>
    <submittedName>
        <fullName evidence="5">Glyceraldehyde-3-phosphate dehydrogenase (NADP+)</fullName>
    </submittedName>
</protein>
<dbReference type="Gene3D" id="3.40.605.10">
    <property type="entry name" value="Aldehyde Dehydrogenase, Chain A, domain 1"/>
    <property type="match status" value="1"/>
</dbReference>
<evidence type="ECO:0000259" key="3">
    <source>
        <dbReference type="Pfam" id="PF00171"/>
    </source>
</evidence>
<accession>A0AAD1D8F0</accession>
<dbReference type="EMBL" id="AP018711">
    <property type="protein sequence ID" value="BBE35615.1"/>
    <property type="molecule type" value="Genomic_DNA"/>
</dbReference>
<dbReference type="GO" id="GO:0008911">
    <property type="term" value="F:lactaldehyde dehydrogenase (NAD+) activity"/>
    <property type="evidence" value="ECO:0007669"/>
    <property type="project" value="TreeGrafter"/>
</dbReference>
<keyword evidence="2" id="KW-0560">Oxidoreductase</keyword>
<dbReference type="Gene3D" id="3.40.309.10">
    <property type="entry name" value="Aldehyde Dehydrogenase, Chain A, domain 2"/>
    <property type="match status" value="1"/>
</dbReference>
<dbReference type="PANTHER" id="PTHR42991">
    <property type="entry name" value="ALDEHYDE DEHYDROGENASE"/>
    <property type="match status" value="1"/>
</dbReference>
<dbReference type="InterPro" id="IPR051020">
    <property type="entry name" value="ALDH-related_metabolic_enz"/>
</dbReference>
<dbReference type="PANTHER" id="PTHR42991:SF1">
    <property type="entry name" value="ALDEHYDE DEHYDROGENASE"/>
    <property type="match status" value="1"/>
</dbReference>
<dbReference type="EMBL" id="RBWX01000010">
    <property type="protein sequence ID" value="RKS86340.1"/>
    <property type="molecule type" value="Genomic_DNA"/>
</dbReference>
<dbReference type="InterPro" id="IPR016161">
    <property type="entry name" value="Ald_DH/histidinol_DH"/>
</dbReference>
<evidence type="ECO:0000313" key="5">
    <source>
        <dbReference type="EMBL" id="RKS86340.1"/>
    </source>
</evidence>
<dbReference type="SUPFAM" id="SSF53720">
    <property type="entry name" value="ALDH-like"/>
    <property type="match status" value="1"/>
</dbReference>